<dbReference type="Pfam" id="PF12028">
    <property type="entry name" value="DUF3515"/>
    <property type="match status" value="1"/>
</dbReference>
<keyword evidence="4" id="KW-1185">Reference proteome</keyword>
<reference evidence="3 4" key="1">
    <citation type="submission" date="2018-10" db="EMBL/GenBank/DDBJ databases">
        <title>Sequencing the genomes of 1000 actinobacteria strains.</title>
        <authorList>
            <person name="Klenk H.-P."/>
        </authorList>
    </citation>
    <scope>NUCLEOTIDE SEQUENCE [LARGE SCALE GENOMIC DNA]</scope>
    <source>
        <strain evidence="3 4">DSM 45175</strain>
    </source>
</reference>
<keyword evidence="2" id="KW-0812">Transmembrane</keyword>
<dbReference type="OrthoDB" id="5185834at2"/>
<dbReference type="InterPro" id="IPR021903">
    <property type="entry name" value="DUF3515"/>
</dbReference>
<accession>A0A495JP15</accession>
<dbReference type="AlphaFoldDB" id="A0A495JP15"/>
<dbReference type="EMBL" id="RBKT01000001">
    <property type="protein sequence ID" value="RKR90693.1"/>
    <property type="molecule type" value="Genomic_DNA"/>
</dbReference>
<gene>
    <name evidence="3" type="ORF">BDK92_5074</name>
</gene>
<evidence type="ECO:0000313" key="3">
    <source>
        <dbReference type="EMBL" id="RKR90693.1"/>
    </source>
</evidence>
<feature type="transmembrane region" description="Helical" evidence="2">
    <location>
        <begin position="31"/>
        <end position="52"/>
    </location>
</feature>
<feature type="region of interest" description="Disordered" evidence="1">
    <location>
        <begin position="59"/>
        <end position="78"/>
    </location>
</feature>
<evidence type="ECO:0000313" key="4">
    <source>
        <dbReference type="Proteomes" id="UP000277671"/>
    </source>
</evidence>
<organism evidence="3 4">
    <name type="scientific">Micromonospora pisi</name>
    <dbReference type="NCBI Taxonomy" id="589240"/>
    <lineage>
        <taxon>Bacteria</taxon>
        <taxon>Bacillati</taxon>
        <taxon>Actinomycetota</taxon>
        <taxon>Actinomycetes</taxon>
        <taxon>Micromonosporales</taxon>
        <taxon>Micromonosporaceae</taxon>
        <taxon>Micromonospora</taxon>
    </lineage>
</organism>
<name>A0A495JP15_9ACTN</name>
<feature type="compositionally biased region" description="Low complexity" evidence="1">
    <location>
        <begin position="59"/>
        <end position="72"/>
    </location>
</feature>
<proteinExistence type="predicted"/>
<evidence type="ECO:0000256" key="1">
    <source>
        <dbReference type="SAM" id="MobiDB-lite"/>
    </source>
</evidence>
<protein>
    <submittedName>
        <fullName evidence="3">Uncharacterized protein DUF3515</fullName>
    </submittedName>
</protein>
<feature type="region of interest" description="Disordered" evidence="1">
    <location>
        <begin position="1"/>
        <end position="27"/>
    </location>
</feature>
<keyword evidence="2" id="KW-1133">Transmembrane helix</keyword>
<dbReference type="Proteomes" id="UP000277671">
    <property type="component" value="Unassembled WGS sequence"/>
</dbReference>
<evidence type="ECO:0000256" key="2">
    <source>
        <dbReference type="SAM" id="Phobius"/>
    </source>
</evidence>
<keyword evidence="2" id="KW-0472">Membrane</keyword>
<sequence length="212" mass="21962">MAEGTSTPVEQDGSDAERTVPPASDRSTRQAAIWATVVALPLTVLVAIFAFGKLAPTPDAASANPTPSATTPRVQSTAPVTMSAVPLAERPATVCRALLSRLPATLGELAQRPVSAGPEQNAAYGDPAVAVSCGSPLPSFPPTDQVWVVNAVCWHAQEESDQTVFVTVDREVPVRVAVPRGYDPPLQWIAPLAESVVAAVPSSATKPYGCTA</sequence>
<comment type="caution">
    <text evidence="3">The sequence shown here is derived from an EMBL/GenBank/DDBJ whole genome shotgun (WGS) entry which is preliminary data.</text>
</comment>
<dbReference type="RefSeq" id="WP_121158927.1">
    <property type="nucleotide sequence ID" value="NZ_RBKT01000001.1"/>
</dbReference>